<evidence type="ECO:0000259" key="2">
    <source>
        <dbReference type="Pfam" id="PF26456"/>
    </source>
</evidence>
<feature type="compositionally biased region" description="Acidic residues" evidence="1">
    <location>
        <begin position="54"/>
        <end position="63"/>
    </location>
</feature>
<dbReference type="RefSeq" id="WP_188878808.1">
    <property type="nucleotide sequence ID" value="NZ_BMPF01000001.1"/>
</dbReference>
<dbReference type="Pfam" id="PF26456">
    <property type="entry name" value="DUF8135"/>
    <property type="match status" value="1"/>
</dbReference>
<reference evidence="3 4" key="1">
    <citation type="journal article" date="2019" name="Int. J. Syst. Evol. Microbiol.">
        <title>The Global Catalogue of Microorganisms (GCM) 10K type strain sequencing project: providing services to taxonomists for standard genome sequencing and annotation.</title>
        <authorList>
            <consortium name="The Broad Institute Genomics Platform"/>
            <consortium name="The Broad Institute Genome Sequencing Center for Infectious Disease"/>
            <person name="Wu L."/>
            <person name="Ma J."/>
        </authorList>
    </citation>
    <scope>NUCLEOTIDE SEQUENCE [LARGE SCALE GENOMIC DNA]</scope>
    <source>
        <strain evidence="3 4">JCM 19585</strain>
    </source>
</reference>
<protein>
    <recommendedName>
        <fullName evidence="2">DUF8135 domain-containing protein</fullName>
    </recommendedName>
</protein>
<dbReference type="EMBL" id="BMPF01000001">
    <property type="protein sequence ID" value="GGL25640.1"/>
    <property type="molecule type" value="Genomic_DNA"/>
</dbReference>
<feature type="domain" description="DUF8135" evidence="2">
    <location>
        <begin position="126"/>
        <end position="173"/>
    </location>
</feature>
<sequence length="180" mass="18944">MSDGEDDAADDEPAGPDDRDEPTERDRSAGPDERADVETPSGRPSPEVPASGDDAAEGIDDADLGAPLADDADEPVEGSPFEEMDVDADAVEAADVFAAAEETADMDVAPDTADASASGAEGDVRVISDRTCHSCEFFADPPDLACTHEGTEIRRVVDTDHYEVVNCPMVLDDVDIVEEF</sequence>
<proteinExistence type="predicted"/>
<feature type="compositionally biased region" description="Acidic residues" evidence="1">
    <location>
        <begin position="1"/>
        <end position="21"/>
    </location>
</feature>
<dbReference type="AlphaFoldDB" id="A0A830EZM7"/>
<accession>A0A830EZM7</accession>
<dbReference type="OrthoDB" id="204982at2157"/>
<organism evidence="3 4">
    <name type="scientific">Halarchaeum grantii</name>
    <dbReference type="NCBI Taxonomy" id="1193105"/>
    <lineage>
        <taxon>Archaea</taxon>
        <taxon>Methanobacteriati</taxon>
        <taxon>Methanobacteriota</taxon>
        <taxon>Stenosarchaea group</taxon>
        <taxon>Halobacteria</taxon>
        <taxon>Halobacteriales</taxon>
        <taxon>Halobacteriaceae</taxon>
    </lineage>
</organism>
<feature type="region of interest" description="Disordered" evidence="1">
    <location>
        <begin position="1"/>
        <end position="121"/>
    </location>
</feature>
<feature type="compositionally biased region" description="Acidic residues" evidence="1">
    <location>
        <begin position="70"/>
        <end position="92"/>
    </location>
</feature>
<dbReference type="Proteomes" id="UP000628840">
    <property type="component" value="Unassembled WGS sequence"/>
</dbReference>
<evidence type="ECO:0000256" key="1">
    <source>
        <dbReference type="SAM" id="MobiDB-lite"/>
    </source>
</evidence>
<evidence type="ECO:0000313" key="4">
    <source>
        <dbReference type="Proteomes" id="UP000628840"/>
    </source>
</evidence>
<keyword evidence="4" id="KW-1185">Reference proteome</keyword>
<feature type="compositionally biased region" description="Basic and acidic residues" evidence="1">
    <location>
        <begin position="22"/>
        <end position="37"/>
    </location>
</feature>
<evidence type="ECO:0000313" key="3">
    <source>
        <dbReference type="EMBL" id="GGL25640.1"/>
    </source>
</evidence>
<comment type="caution">
    <text evidence="3">The sequence shown here is derived from an EMBL/GenBank/DDBJ whole genome shotgun (WGS) entry which is preliminary data.</text>
</comment>
<dbReference type="InterPro" id="IPR058448">
    <property type="entry name" value="DUF8135"/>
</dbReference>
<name>A0A830EZM7_9EURY</name>
<gene>
    <name evidence="3" type="ORF">GCM10009037_06600</name>
</gene>